<keyword evidence="5" id="KW-0548">Nucleotidyltransferase</keyword>
<protein>
    <recommendedName>
        <fullName evidence="1">DNA-directed DNA polymerase</fullName>
        <ecNumber evidence="1">2.7.7.7</ecNumber>
    </recommendedName>
</protein>
<dbReference type="GO" id="GO:0008408">
    <property type="term" value="F:3'-5' exonuclease activity"/>
    <property type="evidence" value="ECO:0007669"/>
    <property type="project" value="InterPro"/>
</dbReference>
<feature type="compositionally biased region" description="Low complexity" evidence="4">
    <location>
        <begin position="26"/>
        <end position="37"/>
    </location>
</feature>
<accession>A0A557RJ30</accession>
<dbReference type="EC" id="2.7.7.7" evidence="1"/>
<dbReference type="GO" id="GO:0009360">
    <property type="term" value="C:DNA polymerase III complex"/>
    <property type="evidence" value="ECO:0007669"/>
    <property type="project" value="TreeGrafter"/>
</dbReference>
<dbReference type="InterPro" id="IPR027417">
    <property type="entry name" value="P-loop_NTPase"/>
</dbReference>
<gene>
    <name evidence="5" type="primary">holB</name>
    <name evidence="5" type="ORF">FPL11_03515</name>
</gene>
<feature type="region of interest" description="Disordered" evidence="4">
    <location>
        <begin position="1"/>
        <end position="37"/>
    </location>
</feature>
<evidence type="ECO:0000313" key="5">
    <source>
        <dbReference type="EMBL" id="TVO65174.1"/>
    </source>
</evidence>
<dbReference type="InterPro" id="IPR050238">
    <property type="entry name" value="DNA_Rep/Repair_Clamp_Loader"/>
</dbReference>
<reference evidence="5 6" key="1">
    <citation type="submission" date="2019-07" db="EMBL/GenBank/DDBJ databases">
        <title>Reclasification of Spiribacter aquaticus.</title>
        <authorList>
            <person name="Leon M.J."/>
            <person name="Sanchez-Porro C."/>
            <person name="Ventosa A."/>
        </authorList>
    </citation>
    <scope>NUCLEOTIDE SEQUENCE [LARGE SCALE GENOMIC DNA]</scope>
    <source>
        <strain evidence="5 6">SP30</strain>
    </source>
</reference>
<sequence>MPSSRTPIPPASLGWMPRNRWPGWARPSRPSSTSTMMTEPAGVDAHTTRPMPWQQRAWERFAASIEANRVPHAVLLGGPAGTGKRGLAEAMAARLLCSQPVDTRACDDCRDCRLRRAGSHPDYQIVEPAEGGSGILKIEATRALTEFSHHTSQHNRRRVVVLTPAEAMNRHAANALLKTLEEPPAGMVLILVSHQPGRLSATIRSRCQYERLGIPPQASARAWLQAQGVSAPEALLALAGGSPLTARQLAAEKGMQRFEALAAALAAVIQGHQSAVAAATDWRPVGALETTRLMQQLAIQLMRGATDPRQRLSGHPALEGLQTLLDSTRLARIQGDLLPLREAAEQPLSRELSIEALFLTWRRP</sequence>
<dbReference type="Pfam" id="PF13177">
    <property type="entry name" value="DNA_pol3_delta2"/>
    <property type="match status" value="1"/>
</dbReference>
<comment type="caution">
    <text evidence="5">The sequence shown here is derived from an EMBL/GenBank/DDBJ whole genome shotgun (WGS) entry which is preliminary data.</text>
</comment>
<evidence type="ECO:0000256" key="4">
    <source>
        <dbReference type="SAM" id="MobiDB-lite"/>
    </source>
</evidence>
<dbReference type="SUPFAM" id="SSF52540">
    <property type="entry name" value="P-loop containing nucleoside triphosphate hydrolases"/>
    <property type="match status" value="1"/>
</dbReference>
<dbReference type="NCBIfam" id="TIGR00678">
    <property type="entry name" value="holB"/>
    <property type="match status" value="1"/>
</dbReference>
<dbReference type="InterPro" id="IPR004622">
    <property type="entry name" value="DNA_pol_HolB"/>
</dbReference>
<keyword evidence="6" id="KW-1185">Reference proteome</keyword>
<keyword evidence="2" id="KW-0239">DNA-directed DNA polymerase</keyword>
<dbReference type="AlphaFoldDB" id="A0A557RJ30"/>
<evidence type="ECO:0000256" key="1">
    <source>
        <dbReference type="ARBA" id="ARBA00012417"/>
    </source>
</evidence>
<organism evidence="5 6">
    <name type="scientific">Spiribacter aquaticus</name>
    <dbReference type="NCBI Taxonomy" id="1935996"/>
    <lineage>
        <taxon>Bacteria</taxon>
        <taxon>Pseudomonadati</taxon>
        <taxon>Pseudomonadota</taxon>
        <taxon>Gammaproteobacteria</taxon>
        <taxon>Chromatiales</taxon>
        <taxon>Ectothiorhodospiraceae</taxon>
        <taxon>Spiribacter</taxon>
    </lineage>
</organism>
<dbReference type="GO" id="GO:0006261">
    <property type="term" value="P:DNA-templated DNA replication"/>
    <property type="evidence" value="ECO:0007669"/>
    <property type="project" value="TreeGrafter"/>
</dbReference>
<proteinExistence type="predicted"/>
<evidence type="ECO:0000256" key="3">
    <source>
        <dbReference type="ARBA" id="ARBA00049244"/>
    </source>
</evidence>
<comment type="catalytic activity">
    <reaction evidence="3">
        <text>DNA(n) + a 2'-deoxyribonucleoside 5'-triphosphate = DNA(n+1) + diphosphate</text>
        <dbReference type="Rhea" id="RHEA:22508"/>
        <dbReference type="Rhea" id="RHEA-COMP:17339"/>
        <dbReference type="Rhea" id="RHEA-COMP:17340"/>
        <dbReference type="ChEBI" id="CHEBI:33019"/>
        <dbReference type="ChEBI" id="CHEBI:61560"/>
        <dbReference type="ChEBI" id="CHEBI:173112"/>
        <dbReference type="EC" id="2.7.7.7"/>
    </reaction>
</comment>
<dbReference type="Proteomes" id="UP000316688">
    <property type="component" value="Unassembled WGS sequence"/>
</dbReference>
<name>A0A557RJ30_9GAMM</name>
<dbReference type="PANTHER" id="PTHR11669">
    <property type="entry name" value="REPLICATION FACTOR C / DNA POLYMERASE III GAMMA-TAU SUBUNIT"/>
    <property type="match status" value="1"/>
</dbReference>
<dbReference type="Gene3D" id="3.40.50.300">
    <property type="entry name" value="P-loop containing nucleotide triphosphate hydrolases"/>
    <property type="match status" value="1"/>
</dbReference>
<dbReference type="EMBL" id="VMKP01000002">
    <property type="protein sequence ID" value="TVO65174.1"/>
    <property type="molecule type" value="Genomic_DNA"/>
</dbReference>
<dbReference type="PANTHER" id="PTHR11669:SF8">
    <property type="entry name" value="DNA POLYMERASE III SUBUNIT DELTA"/>
    <property type="match status" value="1"/>
</dbReference>
<dbReference type="GO" id="GO:0003887">
    <property type="term" value="F:DNA-directed DNA polymerase activity"/>
    <property type="evidence" value="ECO:0007669"/>
    <property type="project" value="UniProtKB-KW"/>
</dbReference>
<keyword evidence="5" id="KW-0808">Transferase</keyword>
<evidence type="ECO:0000313" key="6">
    <source>
        <dbReference type="Proteomes" id="UP000316688"/>
    </source>
</evidence>
<evidence type="ECO:0000256" key="2">
    <source>
        <dbReference type="ARBA" id="ARBA00022932"/>
    </source>
</evidence>